<comment type="caution">
    <text evidence="4">The sequence shown here is derived from an EMBL/GenBank/DDBJ whole genome shotgun (WGS) entry which is preliminary data.</text>
</comment>
<name>A0ABQ5UZ98_9PROT</name>
<reference evidence="4" key="2">
    <citation type="submission" date="2023-01" db="EMBL/GenBank/DDBJ databases">
        <title>Draft genome sequence of Algimonas porphyrae strain NBRC 108216.</title>
        <authorList>
            <person name="Sun Q."/>
            <person name="Mori K."/>
        </authorList>
    </citation>
    <scope>NUCLEOTIDE SEQUENCE</scope>
    <source>
        <strain evidence="4">NBRC 108216</strain>
    </source>
</reference>
<dbReference type="Pfam" id="PF02086">
    <property type="entry name" value="MethyltransfD12"/>
    <property type="match status" value="1"/>
</dbReference>
<keyword evidence="5" id="KW-1185">Reference proteome</keyword>
<reference evidence="4" key="1">
    <citation type="journal article" date="2014" name="Int. J. Syst. Evol. Microbiol.">
        <title>Complete genome of a new Firmicutes species belonging to the dominant human colonic microbiota ('Ruminococcus bicirculans') reveals two chromosomes and a selective capacity to utilize plant glucans.</title>
        <authorList>
            <consortium name="NISC Comparative Sequencing Program"/>
            <person name="Wegmann U."/>
            <person name="Louis P."/>
            <person name="Goesmann A."/>
            <person name="Henrissat B."/>
            <person name="Duncan S.H."/>
            <person name="Flint H.J."/>
        </authorList>
    </citation>
    <scope>NUCLEOTIDE SEQUENCE</scope>
    <source>
        <strain evidence="4">NBRC 108216</strain>
    </source>
</reference>
<evidence type="ECO:0000313" key="4">
    <source>
        <dbReference type="EMBL" id="GLQ20521.1"/>
    </source>
</evidence>
<evidence type="ECO:0000256" key="3">
    <source>
        <dbReference type="ARBA" id="ARBA00022691"/>
    </source>
</evidence>
<dbReference type="SUPFAM" id="SSF53335">
    <property type="entry name" value="S-adenosyl-L-methionine-dependent methyltransferases"/>
    <property type="match status" value="1"/>
</dbReference>
<keyword evidence="1" id="KW-0489">Methyltransferase</keyword>
<evidence type="ECO:0008006" key="6">
    <source>
        <dbReference type="Google" id="ProtNLM"/>
    </source>
</evidence>
<keyword evidence="2" id="KW-0808">Transferase</keyword>
<dbReference type="EMBL" id="BSNJ01000003">
    <property type="protein sequence ID" value="GLQ20521.1"/>
    <property type="molecule type" value="Genomic_DNA"/>
</dbReference>
<proteinExistence type="predicted"/>
<protein>
    <recommendedName>
        <fullName evidence="6">DNA adenine methylase</fullName>
    </recommendedName>
</protein>
<accession>A0ABQ5UZ98</accession>
<dbReference type="Proteomes" id="UP001161390">
    <property type="component" value="Unassembled WGS sequence"/>
</dbReference>
<evidence type="ECO:0000313" key="5">
    <source>
        <dbReference type="Proteomes" id="UP001161390"/>
    </source>
</evidence>
<keyword evidence="3" id="KW-0949">S-adenosyl-L-methionine</keyword>
<dbReference type="Gene3D" id="3.40.50.150">
    <property type="entry name" value="Vaccinia Virus protein VP39"/>
    <property type="match status" value="1"/>
</dbReference>
<gene>
    <name evidence="4" type="ORF">GCM10007854_14760</name>
</gene>
<organism evidence="4 5">
    <name type="scientific">Algimonas porphyrae</name>
    <dbReference type="NCBI Taxonomy" id="1128113"/>
    <lineage>
        <taxon>Bacteria</taxon>
        <taxon>Pseudomonadati</taxon>
        <taxon>Pseudomonadota</taxon>
        <taxon>Alphaproteobacteria</taxon>
        <taxon>Maricaulales</taxon>
        <taxon>Robiginitomaculaceae</taxon>
        <taxon>Algimonas</taxon>
    </lineage>
</organism>
<evidence type="ECO:0000256" key="1">
    <source>
        <dbReference type="ARBA" id="ARBA00022603"/>
    </source>
</evidence>
<dbReference type="InterPro" id="IPR012327">
    <property type="entry name" value="MeTrfase_D12"/>
</dbReference>
<dbReference type="InterPro" id="IPR029063">
    <property type="entry name" value="SAM-dependent_MTases_sf"/>
</dbReference>
<sequence length="76" mass="8789">MNRSKSICSLIAETPHNLYAEAFVGMGGVFLRRRSRPKAEIINDANGEVATLFRILQRHYPQFIEVLRDRMRTAVR</sequence>
<evidence type="ECO:0000256" key="2">
    <source>
        <dbReference type="ARBA" id="ARBA00022679"/>
    </source>
</evidence>